<dbReference type="InterPro" id="IPR050749">
    <property type="entry name" value="Glycosyl_Hydrolase_47"/>
</dbReference>
<dbReference type="Gene3D" id="1.50.10.10">
    <property type="match status" value="1"/>
</dbReference>
<evidence type="ECO:0000256" key="1">
    <source>
        <dbReference type="ARBA" id="ARBA00001913"/>
    </source>
</evidence>
<comment type="caution">
    <text evidence="7">The sequence shown here is derived from an EMBL/GenBank/DDBJ whole genome shotgun (WGS) entry which is preliminary data.</text>
</comment>
<accession>A0ABR2J3B8</accession>
<proteinExistence type="inferred from homology"/>
<evidence type="ECO:0000313" key="8">
    <source>
        <dbReference type="Proteomes" id="UP001390339"/>
    </source>
</evidence>
<name>A0ABR2J3B8_9PEZI</name>
<comment type="similarity">
    <text evidence="3 6">Belongs to the glycosyl hydrolase 47 family.</text>
</comment>
<dbReference type="InterPro" id="IPR036026">
    <property type="entry name" value="Seven-hairpin_glycosidases"/>
</dbReference>
<keyword evidence="8" id="KW-1185">Reference proteome</keyword>
<organism evidence="7 8">
    <name type="scientific">Apiospora arundinis</name>
    <dbReference type="NCBI Taxonomy" id="335852"/>
    <lineage>
        <taxon>Eukaryota</taxon>
        <taxon>Fungi</taxon>
        <taxon>Dikarya</taxon>
        <taxon>Ascomycota</taxon>
        <taxon>Pezizomycotina</taxon>
        <taxon>Sordariomycetes</taxon>
        <taxon>Xylariomycetidae</taxon>
        <taxon>Amphisphaeriales</taxon>
        <taxon>Apiosporaceae</taxon>
        <taxon>Apiospora</taxon>
    </lineage>
</organism>
<evidence type="ECO:0000313" key="7">
    <source>
        <dbReference type="EMBL" id="KAK8872286.1"/>
    </source>
</evidence>
<keyword evidence="5" id="KW-1015">Disulfide bond</keyword>
<dbReference type="PANTHER" id="PTHR11742">
    <property type="entry name" value="MANNOSYL-OLIGOSACCHARIDE ALPHA-1,2-MANNOSIDASE-RELATED"/>
    <property type="match status" value="1"/>
</dbReference>
<evidence type="ECO:0000256" key="2">
    <source>
        <dbReference type="ARBA" id="ARBA00004922"/>
    </source>
</evidence>
<protein>
    <recommendedName>
        <fullName evidence="6">alpha-1,2-Mannosidase</fullName>
        <ecNumber evidence="6">3.2.1.-</ecNumber>
    </recommendedName>
</protein>
<dbReference type="PANTHER" id="PTHR11742:SF89">
    <property type="entry name" value="ALPHA-1,2-MANNOSIDASE"/>
    <property type="match status" value="1"/>
</dbReference>
<reference evidence="7 8" key="1">
    <citation type="journal article" date="2024" name="IMA Fungus">
        <title>Apiospora arundinis, a panoply of carbohydrate-active enzymes and secondary metabolites.</title>
        <authorList>
            <person name="Sorensen T."/>
            <person name="Petersen C."/>
            <person name="Muurmann A.T."/>
            <person name="Christiansen J.V."/>
            <person name="Brundto M.L."/>
            <person name="Overgaard C.K."/>
            <person name="Boysen A.T."/>
            <person name="Wollenberg R.D."/>
            <person name="Larsen T.O."/>
            <person name="Sorensen J.L."/>
            <person name="Nielsen K.L."/>
            <person name="Sondergaard T.E."/>
        </authorList>
    </citation>
    <scope>NUCLEOTIDE SEQUENCE [LARGE SCALE GENOMIC DNA]</scope>
    <source>
        <strain evidence="7 8">AAU 773</strain>
    </source>
</reference>
<gene>
    <name evidence="7" type="ORF">PGQ11_002800</name>
</gene>
<comment type="cofactor">
    <cofactor evidence="1">
        <name>Ca(2+)</name>
        <dbReference type="ChEBI" id="CHEBI:29108"/>
    </cofactor>
</comment>
<evidence type="ECO:0000256" key="6">
    <source>
        <dbReference type="RuleBase" id="RU361193"/>
    </source>
</evidence>
<dbReference type="InterPro" id="IPR012341">
    <property type="entry name" value="6hp_glycosidase-like_sf"/>
</dbReference>
<evidence type="ECO:0000256" key="3">
    <source>
        <dbReference type="ARBA" id="ARBA00007658"/>
    </source>
</evidence>
<evidence type="ECO:0000256" key="4">
    <source>
        <dbReference type="ARBA" id="ARBA00022801"/>
    </source>
</evidence>
<dbReference type="Pfam" id="PF01532">
    <property type="entry name" value="Glyco_hydro_47"/>
    <property type="match status" value="1"/>
</dbReference>
<dbReference type="PRINTS" id="PR00747">
    <property type="entry name" value="GLYHDRLASE47"/>
</dbReference>
<dbReference type="SUPFAM" id="SSF48225">
    <property type="entry name" value="Seven-hairpin glycosidases"/>
    <property type="match status" value="1"/>
</dbReference>
<evidence type="ECO:0000256" key="5">
    <source>
        <dbReference type="ARBA" id="ARBA00023157"/>
    </source>
</evidence>
<dbReference type="InterPro" id="IPR001382">
    <property type="entry name" value="Glyco_hydro_47"/>
</dbReference>
<keyword evidence="4 6" id="KW-0378">Hydrolase</keyword>
<comment type="pathway">
    <text evidence="2">Protein modification; protein glycosylation.</text>
</comment>
<dbReference type="EMBL" id="JAPCWZ010000003">
    <property type="protein sequence ID" value="KAK8872286.1"/>
    <property type="molecule type" value="Genomic_DNA"/>
</dbReference>
<sequence>MVNCGPYEDCGWDEARWAREGDPRLPFGFVNARDPRYLLRPEAIESIFILYRVTGDEKLRDVAWAMFQGIMKSTKTEYANSAIADVTVEAETEKQDSMESFWLAETLKYVYLIFSPPDLISLDEFVLNTEHHTCGKRRIRPSAPTRERLPDLNVVLDAEHLAAQEEHAAGETGQVLALRDEGRAVLVNLQSSGKKQRRIRLASLDHWPEEDALRDDPHSSAVHLLVRIRTLAAAQEHEHLGQVLVKGIGQCTYCEAVIAEHTLIGKINHGRPHTRKEGVFLGAFEKGSYAVNGIIVFVFSSQLSEAREFHR</sequence>
<keyword evidence="6" id="KW-0326">Glycosidase</keyword>
<dbReference type="Proteomes" id="UP001390339">
    <property type="component" value="Unassembled WGS sequence"/>
</dbReference>
<dbReference type="EC" id="3.2.1.-" evidence="6"/>